<dbReference type="RefSeq" id="WP_174652543.1">
    <property type="nucleotide sequence ID" value="NZ_JAKRVX010000001.1"/>
</dbReference>
<proteinExistence type="predicted"/>
<reference evidence="2" key="1">
    <citation type="journal article" date="2022" name="Syst. Appl. Microbiol.">
        <title>Natronocalculus amylovorans gen. nov., sp. nov., and Natranaeroarchaeum aerophilus sp. nov., dominant culturable amylolytic natronoarchaea from hypersaline soda lakes in southwestern Siberia.</title>
        <authorList>
            <person name="Sorokin D.Y."/>
            <person name="Elcheninov A.G."/>
            <person name="Khizhniak T.V."/>
            <person name="Koenen M."/>
            <person name="Bale N.J."/>
            <person name="Damste J.S.S."/>
            <person name="Kublanov I.V."/>
        </authorList>
    </citation>
    <scope>NUCLEOTIDE SEQUENCE</scope>
    <source>
        <strain evidence="2">AArc-St2</strain>
    </source>
</reference>
<dbReference type="InterPro" id="IPR039476">
    <property type="entry name" value="P2CMN_synthase_LarB"/>
</dbReference>
<accession>A0AAE3FVJ5</accession>
<dbReference type="PANTHER" id="PTHR43064:SF1">
    <property type="entry name" value="SLL1489 PROTEIN"/>
    <property type="match status" value="1"/>
</dbReference>
<dbReference type="AlphaFoldDB" id="A0AAE3FVJ5"/>
<evidence type="ECO:0000313" key="2">
    <source>
        <dbReference type="EMBL" id="MCL9815940.1"/>
    </source>
</evidence>
<reference evidence="2" key="2">
    <citation type="submission" date="2022-02" db="EMBL/GenBank/DDBJ databases">
        <authorList>
            <person name="Elcheninov A.G."/>
            <person name="Sorokin D.Y."/>
            <person name="Kublanov I.V."/>
        </authorList>
    </citation>
    <scope>NUCLEOTIDE SEQUENCE</scope>
    <source>
        <strain evidence="2">AArc-St2</strain>
    </source>
</reference>
<dbReference type="SMART" id="SM01001">
    <property type="entry name" value="AIRC"/>
    <property type="match status" value="1"/>
</dbReference>
<name>A0AAE3FVJ5_9EURY</name>
<gene>
    <name evidence="2" type="primary">larB</name>
    <name evidence="2" type="ORF">AArcSt2_03195</name>
</gene>
<feature type="domain" description="PurE" evidence="1">
    <location>
        <begin position="117"/>
        <end position="248"/>
    </location>
</feature>
<dbReference type="InterPro" id="IPR000031">
    <property type="entry name" value="PurE_dom"/>
</dbReference>
<dbReference type="SUPFAM" id="SSF52255">
    <property type="entry name" value="N5-CAIR mutase (phosphoribosylaminoimidazole carboxylase, PurE)"/>
    <property type="match status" value="1"/>
</dbReference>
<dbReference type="EMBL" id="JAKRVX010000001">
    <property type="protein sequence ID" value="MCL9815940.1"/>
    <property type="molecule type" value="Genomic_DNA"/>
</dbReference>
<dbReference type="Proteomes" id="UP001203207">
    <property type="component" value="Unassembled WGS sequence"/>
</dbReference>
<keyword evidence="3" id="KW-1185">Reference proteome</keyword>
<dbReference type="Pfam" id="PF00731">
    <property type="entry name" value="AIRC"/>
    <property type="match status" value="1"/>
</dbReference>
<evidence type="ECO:0000313" key="3">
    <source>
        <dbReference type="Proteomes" id="UP001203207"/>
    </source>
</evidence>
<dbReference type="Gene3D" id="3.40.50.1970">
    <property type="match status" value="1"/>
</dbReference>
<protein>
    <submittedName>
        <fullName evidence="2">Nickel pincer cofactor biosynthesis protein LarB</fullName>
    </submittedName>
</protein>
<comment type="caution">
    <text evidence="2">The sequence shown here is derived from an EMBL/GenBank/DDBJ whole genome shotgun (WGS) entry which is preliminary data.</text>
</comment>
<dbReference type="NCBIfam" id="NF033503">
    <property type="entry name" value="LarB"/>
    <property type="match status" value="1"/>
</dbReference>
<dbReference type="GO" id="GO:0016787">
    <property type="term" value="F:hydrolase activity"/>
    <property type="evidence" value="ECO:0007669"/>
    <property type="project" value="InterPro"/>
</dbReference>
<evidence type="ECO:0000259" key="1">
    <source>
        <dbReference type="SMART" id="SM01001"/>
    </source>
</evidence>
<sequence>MQKTLRALADGELTVEEAEAKLSGYATTDAGRFDAVRETRRGIPEAILSDGKATEEIISLTQTALNTTDRAIITRIDETEATMLKNAVDDTTIISHDKRARTVIMHSSEFKQPTVEAAVAIVTGGTADLPVAGEAKAITEAIGIETTLITDVGVANLTRMVDQLDRIKQADVVIVAAGREGALPTVVAGLVDAPVIGLPTSIGYGAGGKGEAALYGMLQSCTVLTTVNIDAGFTAGAQAGLIARRIAGDR</sequence>
<dbReference type="GO" id="GO:0006189">
    <property type="term" value="P:'de novo' IMP biosynthetic process"/>
    <property type="evidence" value="ECO:0007669"/>
    <property type="project" value="InterPro"/>
</dbReference>
<dbReference type="PANTHER" id="PTHR43064">
    <property type="entry name" value="PHOSPHORIBOSYLAMINOIMIDAZOLE CARBOXYLASE-RELATED"/>
    <property type="match status" value="1"/>
</dbReference>
<organism evidence="2 3">
    <name type="scientific">Natronocalculus amylovorans</name>
    <dbReference type="NCBI Taxonomy" id="2917812"/>
    <lineage>
        <taxon>Archaea</taxon>
        <taxon>Methanobacteriati</taxon>
        <taxon>Methanobacteriota</taxon>
        <taxon>Stenosarchaea group</taxon>
        <taxon>Halobacteria</taxon>
        <taxon>Halobacteriales</taxon>
        <taxon>Haloferacaceae</taxon>
        <taxon>Natronocalculus</taxon>
    </lineage>
</organism>